<accession>A0ABS9QK97</accession>
<keyword evidence="3" id="KW-1185">Reference proteome</keyword>
<evidence type="ECO:0000256" key="1">
    <source>
        <dbReference type="SAM" id="Phobius"/>
    </source>
</evidence>
<name>A0ABS9QK97_9HYPH</name>
<dbReference type="RefSeq" id="WP_239367813.1">
    <property type="nucleotide sequence ID" value="NZ_JAKREW010000020.1"/>
</dbReference>
<evidence type="ECO:0000313" key="3">
    <source>
        <dbReference type="Proteomes" id="UP001201701"/>
    </source>
</evidence>
<evidence type="ECO:0000313" key="2">
    <source>
        <dbReference type="EMBL" id="MCG7507044.1"/>
    </source>
</evidence>
<comment type="caution">
    <text evidence="2">The sequence shown here is derived from an EMBL/GenBank/DDBJ whole genome shotgun (WGS) entry which is preliminary data.</text>
</comment>
<proteinExistence type="predicted"/>
<organism evidence="2 3">
    <name type="scientific">Mesorhizobium retamae</name>
    <dbReference type="NCBI Taxonomy" id="2912854"/>
    <lineage>
        <taxon>Bacteria</taxon>
        <taxon>Pseudomonadati</taxon>
        <taxon>Pseudomonadota</taxon>
        <taxon>Alphaproteobacteria</taxon>
        <taxon>Hyphomicrobiales</taxon>
        <taxon>Phyllobacteriaceae</taxon>
        <taxon>Mesorhizobium</taxon>
    </lineage>
</organism>
<dbReference type="EMBL" id="JAKREW010000020">
    <property type="protein sequence ID" value="MCG7507044.1"/>
    <property type="molecule type" value="Genomic_DNA"/>
</dbReference>
<dbReference type="Proteomes" id="UP001201701">
    <property type="component" value="Unassembled WGS sequence"/>
</dbReference>
<reference evidence="2 3" key="1">
    <citation type="submission" date="2022-02" db="EMBL/GenBank/DDBJ databases">
        <title>Draft genome sequence of Mezorhizobium retamae strain IRAMC:0171 isolated from Retama raetam nodules.</title>
        <authorList>
            <person name="Bengaied R."/>
            <person name="Sbissi I."/>
            <person name="Huber K."/>
            <person name="Ghodbane F."/>
            <person name="Nouioui I."/>
            <person name="Tarhouni M."/>
            <person name="Gtari M."/>
        </authorList>
    </citation>
    <scope>NUCLEOTIDE SEQUENCE [LARGE SCALE GENOMIC DNA]</scope>
    <source>
        <strain evidence="2 3">IRAMC:0171</strain>
    </source>
</reference>
<keyword evidence="1" id="KW-0472">Membrane</keyword>
<keyword evidence="1" id="KW-1133">Transmembrane helix</keyword>
<keyword evidence="1" id="KW-0812">Transmembrane</keyword>
<feature type="transmembrane region" description="Helical" evidence="1">
    <location>
        <begin position="12"/>
        <end position="34"/>
    </location>
</feature>
<sequence>MASRKHDDDDWLWSYVDLLGVLSAALLAFVYLMLPLINEPSKAQDNIPPPGNIAVLACWQTGDIDVDLWTDAPGQKAATGYSNKSGAVWSLLRDDLGQENDSGPSNCESAFARATPAGEFVVNLHGYSLPTGPVTVHVEIAINGRLLLSRDIEIKPKQERTVVRFTLGENGQVVSSNEVFKPLRSTVK</sequence>
<protein>
    <submittedName>
        <fullName evidence="2">Uncharacterized protein</fullName>
    </submittedName>
</protein>
<gene>
    <name evidence="2" type="ORF">L4923_18610</name>
</gene>